<dbReference type="AlphaFoldDB" id="A0A178LBZ2"/>
<organism evidence="1 2">
    <name type="scientific">Mycolicibacterium iranicum</name>
    <name type="common">Mycobacterium iranicum</name>
    <dbReference type="NCBI Taxonomy" id="912594"/>
    <lineage>
        <taxon>Bacteria</taxon>
        <taxon>Bacillati</taxon>
        <taxon>Actinomycetota</taxon>
        <taxon>Actinomycetes</taxon>
        <taxon>Mycobacteriales</taxon>
        <taxon>Mycobacteriaceae</taxon>
        <taxon>Mycolicibacterium</taxon>
    </lineage>
</organism>
<sequence>MASGLYGSRAVNLVNSAVARLIDAPVIGPLVRRGMVEIRYEGRRSGRTFQTPIYYKRTADGVLIRVMAPESKMWWRNFTGEGGPLTLMNFDGTDRSGHAVAHRDERGRVSVTVMLT</sequence>
<evidence type="ECO:0008006" key="3">
    <source>
        <dbReference type="Google" id="ProtNLM"/>
    </source>
</evidence>
<name>A0A178LBZ2_MYCIR</name>
<dbReference type="STRING" id="912594.AWC12_05605"/>
<comment type="caution">
    <text evidence="1">The sequence shown here is derived from an EMBL/GenBank/DDBJ whole genome shotgun (WGS) entry which is preliminary data.</text>
</comment>
<dbReference type="Proteomes" id="UP000078396">
    <property type="component" value="Unassembled WGS sequence"/>
</dbReference>
<evidence type="ECO:0000313" key="1">
    <source>
        <dbReference type="EMBL" id="OAN27516.1"/>
    </source>
</evidence>
<evidence type="ECO:0000313" key="2">
    <source>
        <dbReference type="Proteomes" id="UP000078396"/>
    </source>
</evidence>
<dbReference type="EMBL" id="LWCS01000087">
    <property type="protein sequence ID" value="OAN27516.1"/>
    <property type="molecule type" value="Genomic_DNA"/>
</dbReference>
<protein>
    <recommendedName>
        <fullName evidence="3">DUF385 domain-containing protein</fullName>
    </recommendedName>
</protein>
<dbReference type="OrthoDB" id="3292498at2"/>
<dbReference type="RefSeq" id="WP_064285305.1">
    <property type="nucleotide sequence ID" value="NZ_LWCS01000087.1"/>
</dbReference>
<proteinExistence type="predicted"/>
<accession>A0A178LBZ2</accession>
<reference evidence="1 2" key="1">
    <citation type="submission" date="2016-04" db="EMBL/GenBank/DDBJ databases">
        <title>Draft Genome Sequences of Staphylococcus capitis Strain H36, S. capitis Strain H65, S. cohnii Strain H62, S. hominis Strain H69, Mycobacterium iranicum Strain H39, Plantibacter sp. Strain H53, Pseudomonas oryzihabitans Strain H72, and Microbacterium sp. Strain H83, isolated from residential settings.</title>
        <authorList>
            <person name="Lymperopoulou D."/>
            <person name="Adams R.I."/>
            <person name="Lindow S."/>
            <person name="Coil D.A."/>
            <person name="Jospin G."/>
            <person name="Eisen J.A."/>
        </authorList>
    </citation>
    <scope>NUCLEOTIDE SEQUENCE [LARGE SCALE GENOMIC DNA]</scope>
    <source>
        <strain evidence="1 2">H39</strain>
    </source>
</reference>
<gene>
    <name evidence="1" type="ORF">A4X20_11795</name>
</gene>